<name>A0ABT9BBH3_9BACT</name>
<dbReference type="RefSeq" id="WP_305006932.1">
    <property type="nucleotide sequence ID" value="NZ_JAUQSY010000008.1"/>
</dbReference>
<comment type="caution">
    <text evidence="1">The sequence shown here is derived from an EMBL/GenBank/DDBJ whole genome shotgun (WGS) entry which is preliminary data.</text>
</comment>
<reference evidence="1" key="1">
    <citation type="submission" date="2023-07" db="EMBL/GenBank/DDBJ databases">
        <authorList>
            <person name="Kim M.K."/>
        </authorList>
    </citation>
    <scope>NUCLEOTIDE SEQUENCE</scope>
    <source>
        <strain evidence="1">ASUV-10-1</strain>
    </source>
</reference>
<dbReference type="Proteomes" id="UP001176429">
    <property type="component" value="Unassembled WGS sequence"/>
</dbReference>
<organism evidence="1 2">
    <name type="scientific">Hymenobacter aranciens</name>
    <dbReference type="NCBI Taxonomy" id="3063996"/>
    <lineage>
        <taxon>Bacteria</taxon>
        <taxon>Pseudomonadati</taxon>
        <taxon>Bacteroidota</taxon>
        <taxon>Cytophagia</taxon>
        <taxon>Cytophagales</taxon>
        <taxon>Hymenobacteraceae</taxon>
        <taxon>Hymenobacter</taxon>
    </lineage>
</organism>
<protein>
    <recommendedName>
        <fullName evidence="3">STAS/SEC14 domain-containing protein</fullName>
    </recommendedName>
</protein>
<accession>A0ABT9BBH3</accession>
<dbReference type="EMBL" id="JAUQSY010000008">
    <property type="protein sequence ID" value="MDO7875617.1"/>
    <property type="molecule type" value="Genomic_DNA"/>
</dbReference>
<proteinExistence type="predicted"/>
<evidence type="ECO:0000313" key="2">
    <source>
        <dbReference type="Proteomes" id="UP001176429"/>
    </source>
</evidence>
<keyword evidence="2" id="KW-1185">Reference proteome</keyword>
<evidence type="ECO:0000313" key="1">
    <source>
        <dbReference type="EMBL" id="MDO7875617.1"/>
    </source>
</evidence>
<gene>
    <name evidence="1" type="ORF">Q5H93_12810</name>
</gene>
<sequence length="144" mass="16145">MLVPPTVPAILFTNALARLTHEPGGLLCLQWQPGPRELAGVQAVFEQLAWAQRHTRAPQLLNDELRAAPFAEAAKHWLTQEWLPRQARFSGFAQVAAVLPAEVFARLSTVPVLARARQMGLPYHPCLSETEARAWLRQQPVARW</sequence>
<evidence type="ECO:0008006" key="3">
    <source>
        <dbReference type="Google" id="ProtNLM"/>
    </source>
</evidence>